<dbReference type="Pfam" id="PF02301">
    <property type="entry name" value="HORMA"/>
    <property type="match status" value="1"/>
</dbReference>
<dbReference type="InterPro" id="IPR003511">
    <property type="entry name" value="HORMA_dom"/>
</dbReference>
<dbReference type="GO" id="GO:0000776">
    <property type="term" value="C:kinetochore"/>
    <property type="evidence" value="ECO:0007669"/>
    <property type="project" value="TreeGrafter"/>
</dbReference>
<keyword evidence="6" id="KW-0131">Cell cycle</keyword>
<keyword evidence="3" id="KW-0132">Cell division</keyword>
<evidence type="ECO:0000256" key="5">
    <source>
        <dbReference type="ARBA" id="ARBA00023242"/>
    </source>
</evidence>
<dbReference type="STRING" id="7574.A0A1S3IX77"/>
<dbReference type="GO" id="GO:0051301">
    <property type="term" value="P:cell division"/>
    <property type="evidence" value="ECO:0007669"/>
    <property type="project" value="UniProtKB-KW"/>
</dbReference>
<accession>A0A1S3IX77</accession>
<dbReference type="FunCoup" id="A0A1S3IX77">
    <property type="interactions" value="1932"/>
</dbReference>
<sequence length="204" mass="23023">MAGKLAQKSAITLRGSTDIVAEFFSYGINSILYQRGIYPPETFSRCQKYGLTLLVTTDDTLKKYLAEVLAQIKEWLYSMTVQKLVVVIKSVDTAEVLERWQFDIECDKSAKDPGAKPREKSEADINKEISAVIRQITATVTFLPLLETACVFDLLVYTDKDLDVPDSWGESGPQFISNSEEVRLRSFTTTIHKVDAMVCYKKDD</sequence>
<evidence type="ECO:0000256" key="3">
    <source>
        <dbReference type="ARBA" id="ARBA00022618"/>
    </source>
</evidence>
<dbReference type="Gene3D" id="3.30.900.10">
    <property type="entry name" value="HORMA domain"/>
    <property type="match status" value="1"/>
</dbReference>
<gene>
    <name evidence="11" type="primary">LOC106168217</name>
</gene>
<dbReference type="FunFam" id="3.30.900.10:FF:000002">
    <property type="entry name" value="Mitotic spindle assembly checkpoint protein MAD2A"/>
    <property type="match status" value="1"/>
</dbReference>
<dbReference type="PANTHER" id="PTHR11842:SF11">
    <property type="entry name" value="MITOTIC SPINDLE ASSEMBLY CHECKPOINT PROTEIN MAD2A"/>
    <property type="match status" value="1"/>
</dbReference>
<evidence type="ECO:0000256" key="8">
    <source>
        <dbReference type="ARBA" id="ARBA00076594"/>
    </source>
</evidence>
<evidence type="ECO:0000256" key="7">
    <source>
        <dbReference type="ARBA" id="ARBA00068928"/>
    </source>
</evidence>
<keyword evidence="5" id="KW-0539">Nucleus</keyword>
<evidence type="ECO:0000256" key="6">
    <source>
        <dbReference type="ARBA" id="ARBA00023306"/>
    </source>
</evidence>
<dbReference type="Proteomes" id="UP000085678">
    <property type="component" value="Unplaced"/>
</dbReference>
<evidence type="ECO:0000259" key="9">
    <source>
        <dbReference type="PROSITE" id="PS50815"/>
    </source>
</evidence>
<evidence type="ECO:0000256" key="2">
    <source>
        <dbReference type="ARBA" id="ARBA00010348"/>
    </source>
</evidence>
<dbReference type="InParanoid" id="A0A1S3IX77"/>
<dbReference type="GO" id="GO:0007094">
    <property type="term" value="P:mitotic spindle assembly checkpoint signaling"/>
    <property type="evidence" value="ECO:0007669"/>
    <property type="project" value="TreeGrafter"/>
</dbReference>
<evidence type="ECO:0000313" key="10">
    <source>
        <dbReference type="Proteomes" id="UP000085678"/>
    </source>
</evidence>
<reference evidence="11" key="1">
    <citation type="submission" date="2025-08" db="UniProtKB">
        <authorList>
            <consortium name="RefSeq"/>
        </authorList>
    </citation>
    <scope>IDENTIFICATION</scope>
    <source>
        <tissue evidence="11">Gonads</tissue>
    </source>
</reference>
<dbReference type="SUPFAM" id="SSF56019">
    <property type="entry name" value="The spindle assembly checkpoint protein mad2"/>
    <property type="match status" value="1"/>
</dbReference>
<dbReference type="AlphaFoldDB" id="A0A1S3IX77"/>
<proteinExistence type="inferred from homology"/>
<evidence type="ECO:0000256" key="4">
    <source>
        <dbReference type="ARBA" id="ARBA00022776"/>
    </source>
</evidence>
<protein>
    <recommendedName>
        <fullName evidence="7">Mitotic spindle assembly checkpoint protein MAD2A</fullName>
    </recommendedName>
    <alternativeName>
        <fullName evidence="8">Mitotic arrest deficient 2-like protein 1</fullName>
    </alternativeName>
</protein>
<name>A0A1S3IX77_LINAN</name>
<comment type="similarity">
    <text evidence="2">Belongs to the MAD2 family.</text>
</comment>
<dbReference type="PROSITE" id="PS50815">
    <property type="entry name" value="HORMA"/>
    <property type="match status" value="1"/>
</dbReference>
<dbReference type="KEGG" id="lak:106168217"/>
<dbReference type="InterPro" id="IPR045091">
    <property type="entry name" value="Mad2-like"/>
</dbReference>
<dbReference type="OrthoDB" id="1806at2759"/>
<organism evidence="10 11">
    <name type="scientific">Lingula anatina</name>
    <name type="common">Brachiopod</name>
    <name type="synonym">Lingula unguis</name>
    <dbReference type="NCBI Taxonomy" id="7574"/>
    <lineage>
        <taxon>Eukaryota</taxon>
        <taxon>Metazoa</taxon>
        <taxon>Spiralia</taxon>
        <taxon>Lophotrochozoa</taxon>
        <taxon>Brachiopoda</taxon>
        <taxon>Linguliformea</taxon>
        <taxon>Lingulata</taxon>
        <taxon>Lingulida</taxon>
        <taxon>Linguloidea</taxon>
        <taxon>Lingulidae</taxon>
        <taxon>Lingula</taxon>
    </lineage>
</organism>
<comment type="subcellular location">
    <subcellularLocation>
        <location evidence="1">Nucleus</location>
    </subcellularLocation>
</comment>
<dbReference type="GeneID" id="106168217"/>
<dbReference type="OMA" id="WQFDVEI"/>
<dbReference type="GO" id="GO:1990728">
    <property type="term" value="C:mitotic spindle assembly checkpoint MAD1-MAD2 complex"/>
    <property type="evidence" value="ECO:0007669"/>
    <property type="project" value="UniProtKB-ARBA"/>
</dbReference>
<feature type="domain" description="HORMA" evidence="9">
    <location>
        <begin position="14"/>
        <end position="198"/>
    </location>
</feature>
<evidence type="ECO:0000313" key="11">
    <source>
        <dbReference type="RefSeq" id="XP_013402643.1"/>
    </source>
</evidence>
<dbReference type="PANTHER" id="PTHR11842">
    <property type="entry name" value="MITOTIC SPINDLE ASSEMBLY CHECKPOINT PROTEIN MAD2"/>
    <property type="match status" value="1"/>
</dbReference>
<dbReference type="InterPro" id="IPR036570">
    <property type="entry name" value="HORMA_dom_sf"/>
</dbReference>
<evidence type="ECO:0000256" key="1">
    <source>
        <dbReference type="ARBA" id="ARBA00004123"/>
    </source>
</evidence>
<dbReference type="GO" id="GO:0005654">
    <property type="term" value="C:nucleoplasm"/>
    <property type="evidence" value="ECO:0007669"/>
    <property type="project" value="TreeGrafter"/>
</dbReference>
<dbReference type="RefSeq" id="XP_013402643.1">
    <property type="nucleotide sequence ID" value="XM_013547189.1"/>
</dbReference>
<keyword evidence="10" id="KW-1185">Reference proteome</keyword>
<keyword evidence="4" id="KW-0498">Mitosis</keyword>